<comment type="catalytic activity">
    <reaction evidence="2">
        <text>2 GTP = 3',3'-c-di-GMP + 2 diphosphate</text>
        <dbReference type="Rhea" id="RHEA:24898"/>
        <dbReference type="ChEBI" id="CHEBI:33019"/>
        <dbReference type="ChEBI" id="CHEBI:37565"/>
        <dbReference type="ChEBI" id="CHEBI:58805"/>
        <dbReference type="EC" id="2.7.7.65"/>
    </reaction>
</comment>
<dbReference type="SUPFAM" id="SSF55073">
    <property type="entry name" value="Nucleotide cyclase"/>
    <property type="match status" value="1"/>
</dbReference>
<dbReference type="PROSITE" id="PS50887">
    <property type="entry name" value="GGDEF"/>
    <property type="match status" value="1"/>
</dbReference>
<dbReference type="SMART" id="SM00267">
    <property type="entry name" value="GGDEF"/>
    <property type="match status" value="1"/>
</dbReference>
<feature type="transmembrane region" description="Helical" evidence="3">
    <location>
        <begin position="170"/>
        <end position="189"/>
    </location>
</feature>
<keyword evidence="3" id="KW-0812">Transmembrane</keyword>
<dbReference type="InterPro" id="IPR043128">
    <property type="entry name" value="Rev_trsase/Diguanyl_cyclase"/>
</dbReference>
<keyword evidence="6" id="KW-1185">Reference proteome</keyword>
<evidence type="ECO:0000313" key="5">
    <source>
        <dbReference type="EMBL" id="QBB71879.1"/>
    </source>
</evidence>
<dbReference type="RefSeq" id="WP_129835322.1">
    <property type="nucleotide sequence ID" value="NZ_CP035704.1"/>
</dbReference>
<dbReference type="PANTHER" id="PTHR45138">
    <property type="entry name" value="REGULATORY COMPONENTS OF SENSORY TRANSDUCTION SYSTEM"/>
    <property type="match status" value="1"/>
</dbReference>
<dbReference type="Gene3D" id="3.30.70.270">
    <property type="match status" value="1"/>
</dbReference>
<dbReference type="GO" id="GO:0052621">
    <property type="term" value="F:diguanylate cyclase activity"/>
    <property type="evidence" value="ECO:0007669"/>
    <property type="project" value="UniProtKB-EC"/>
</dbReference>
<evidence type="ECO:0000256" key="2">
    <source>
        <dbReference type="ARBA" id="ARBA00034247"/>
    </source>
</evidence>
<sequence>MLNRVAVRPALTAWSNGWLSLACALLALLIEQGVSSTAAVTLPMYMFGEYMFGWWIIQGCAHFSGRRWPRHSLRKIIPALALLSLALPQVIGYQFRSVFLIQSLVLACCFLIALIALSPAFGRMQSSPGLLAMRGALVLLSLLFLSYLPIFGSNMLLNTPLPMTWLRLSSATHLVLEFLLGFGGAVLVLEQSNRNVAAHNKALVNDNARYRADGERDALTNAYNRQAFSHLLNAAIDGRLSVKGTVAMVDIDGLKQLNDSHGHAAGDDALIRVAKAVQNVVRAEDKLFRWGGDEFLLIAFDLKPAELWSRLGSVNTDLLGTGNVMVQASFGVTEFVDVDDLLNALQRADLAMYERRRECAALRRQDAFGSGSEMPIRAKHKHIAAV</sequence>
<dbReference type="Proteomes" id="UP000291562">
    <property type="component" value="Chromosome"/>
</dbReference>
<keyword evidence="3" id="KW-0472">Membrane</keyword>
<dbReference type="KEGG" id="xbc:ELE36_16785"/>
<evidence type="ECO:0000313" key="6">
    <source>
        <dbReference type="Proteomes" id="UP000291562"/>
    </source>
</evidence>
<feature type="transmembrane region" description="Helical" evidence="3">
    <location>
        <begin position="129"/>
        <end position="150"/>
    </location>
</feature>
<accession>A0A411HN23</accession>
<dbReference type="EMBL" id="CP035704">
    <property type="protein sequence ID" value="QBB71879.1"/>
    <property type="molecule type" value="Genomic_DNA"/>
</dbReference>
<dbReference type="PANTHER" id="PTHR45138:SF9">
    <property type="entry name" value="DIGUANYLATE CYCLASE DGCM-RELATED"/>
    <property type="match status" value="1"/>
</dbReference>
<dbReference type="PROSITE" id="PS51257">
    <property type="entry name" value="PROKAR_LIPOPROTEIN"/>
    <property type="match status" value="1"/>
</dbReference>
<proteinExistence type="predicted"/>
<dbReference type="InterPro" id="IPR029787">
    <property type="entry name" value="Nucleotide_cyclase"/>
</dbReference>
<evidence type="ECO:0000256" key="1">
    <source>
        <dbReference type="ARBA" id="ARBA00012528"/>
    </source>
</evidence>
<dbReference type="CDD" id="cd01949">
    <property type="entry name" value="GGDEF"/>
    <property type="match status" value="1"/>
</dbReference>
<keyword evidence="3" id="KW-1133">Transmembrane helix</keyword>
<gene>
    <name evidence="5" type="ORF">ELE36_16785</name>
</gene>
<evidence type="ECO:0000256" key="3">
    <source>
        <dbReference type="SAM" id="Phobius"/>
    </source>
</evidence>
<name>A0A411HN23_9GAMM</name>
<dbReference type="AlphaFoldDB" id="A0A411HN23"/>
<dbReference type="InterPro" id="IPR000160">
    <property type="entry name" value="GGDEF_dom"/>
</dbReference>
<feature type="domain" description="GGDEF" evidence="4">
    <location>
        <begin position="242"/>
        <end position="370"/>
    </location>
</feature>
<feature type="transmembrane region" description="Helical" evidence="3">
    <location>
        <begin position="99"/>
        <end position="117"/>
    </location>
</feature>
<organism evidence="5 6">
    <name type="scientific">Pseudolysobacter antarcticus</name>
    <dbReference type="NCBI Taxonomy" id="2511995"/>
    <lineage>
        <taxon>Bacteria</taxon>
        <taxon>Pseudomonadati</taxon>
        <taxon>Pseudomonadota</taxon>
        <taxon>Gammaproteobacteria</taxon>
        <taxon>Lysobacterales</taxon>
        <taxon>Rhodanobacteraceae</taxon>
        <taxon>Pseudolysobacter</taxon>
    </lineage>
</organism>
<dbReference type="EC" id="2.7.7.65" evidence="1"/>
<dbReference type="OrthoDB" id="176203at2"/>
<reference evidence="5 6" key="1">
    <citation type="submission" date="2019-01" db="EMBL/GenBank/DDBJ databases">
        <title>Pseudolysobacter antarctica gen. nov., sp. nov., isolated from Fildes Peninsula, Antarctica.</title>
        <authorList>
            <person name="Wei Z."/>
            <person name="Peng F."/>
        </authorList>
    </citation>
    <scope>NUCLEOTIDE SEQUENCE [LARGE SCALE GENOMIC DNA]</scope>
    <source>
        <strain evidence="5 6">AQ6-296</strain>
    </source>
</reference>
<dbReference type="Pfam" id="PF00990">
    <property type="entry name" value="GGDEF"/>
    <property type="match status" value="1"/>
</dbReference>
<dbReference type="InterPro" id="IPR050469">
    <property type="entry name" value="Diguanylate_Cyclase"/>
</dbReference>
<evidence type="ECO:0000259" key="4">
    <source>
        <dbReference type="PROSITE" id="PS50887"/>
    </source>
</evidence>
<dbReference type="NCBIfam" id="TIGR00254">
    <property type="entry name" value="GGDEF"/>
    <property type="match status" value="1"/>
</dbReference>
<protein>
    <recommendedName>
        <fullName evidence="1">diguanylate cyclase</fullName>
        <ecNumber evidence="1">2.7.7.65</ecNumber>
    </recommendedName>
</protein>
<feature type="transmembrane region" description="Helical" evidence="3">
    <location>
        <begin position="76"/>
        <end position="93"/>
    </location>
</feature>